<accession>A0ABW4IB75</accession>
<dbReference type="Gene3D" id="3.40.50.300">
    <property type="entry name" value="P-loop containing nucleotide triphosphate hydrolases"/>
    <property type="match status" value="2"/>
</dbReference>
<name>A0ABW4IB75_9SPHI</name>
<dbReference type="Proteomes" id="UP001597118">
    <property type="component" value="Unassembled WGS sequence"/>
</dbReference>
<dbReference type="InterPro" id="IPR003395">
    <property type="entry name" value="RecF/RecN/SMC_N"/>
</dbReference>
<evidence type="ECO:0000313" key="2">
    <source>
        <dbReference type="EMBL" id="MFD1629564.1"/>
    </source>
</evidence>
<evidence type="ECO:0000259" key="1">
    <source>
        <dbReference type="Pfam" id="PF02463"/>
    </source>
</evidence>
<dbReference type="Pfam" id="PF02463">
    <property type="entry name" value="SMC_N"/>
    <property type="match status" value="1"/>
</dbReference>
<sequence length="808" mass="92910">MITKIKSITIAGIRGIRDTISLQLNEKSVLLYGDNGTGKSSISDAIEWFYTDKVSHLSGSEIDLKDALRNSYQKDTDTSSTTILYNKNVIDATKNLFSKRGKLISEISNSSDDFQKYYSDSQSENLLLRYQFLRDFIDQTKGDKLKYLSDIIGFSEVTKTKDVLRKAFNSIKSEIKIQNFEAQINNEKQTLIAKIGAAVSQEKNLFEKINEIIEPLKIGIIVNTIEDIDKVLNHIKKPANTKQITELQFLENTNTALSTLKGEISFIDREYQKYFTEFNKIAEDVQSIMQTFLAELLKSGETVIAKKYHKEDNCPLCLQQKNLEELKTDIQSRLKEIEESSKKKVAFDTAKKSVTDIVAERLKRLEIVANNALLAEPENESIKKAISSLNDKLIEYQKSANEKVTSGNKLPANSTLILAEDDFKIQEQIAERLEAIQTAIKNDKSTELYANISAAKDAFLRIKRFEKDRSKLEYQKNSLELIYNEFVKRQKEGLESFINAFSSYINDFYQYMNPNEQFHEIRIVTIGEDDELNGITIEYKYNDEWVSPPQKYFSESHLNCFGISFFLASVIAFNKENKFIVLDDVISSFDTTHRKRFADLLFEKFADYQFILLTHEAEWFSYVQQLAKRKSWTIGEIKWSEAKGTHLEEKPNDLKEFIERELANSSVETLGNPIRKYLEAKLKDICLNLDVKVSFRLNEVNEKRMPDELLNELKSKINKAGGQDIKAKVPVIERVANSSLLGNLLSHDNPFNPKIGDLKAFWADIKELESIFYCQESTCTRPKVSIKNYDNVAKKIRCGCDTTKYEWK</sequence>
<dbReference type="SUPFAM" id="SSF52540">
    <property type="entry name" value="P-loop containing nucleoside triphosphate hydrolases"/>
    <property type="match status" value="2"/>
</dbReference>
<dbReference type="RefSeq" id="WP_379661945.1">
    <property type="nucleotide sequence ID" value="NZ_JBHUDG010000005.1"/>
</dbReference>
<evidence type="ECO:0000313" key="3">
    <source>
        <dbReference type="Proteomes" id="UP001597118"/>
    </source>
</evidence>
<protein>
    <submittedName>
        <fullName evidence="2">AAA family ATPase</fullName>
    </submittedName>
</protein>
<organism evidence="2 3">
    <name type="scientific">Pseudopedobacter beijingensis</name>
    <dbReference type="NCBI Taxonomy" id="1207056"/>
    <lineage>
        <taxon>Bacteria</taxon>
        <taxon>Pseudomonadati</taxon>
        <taxon>Bacteroidota</taxon>
        <taxon>Sphingobacteriia</taxon>
        <taxon>Sphingobacteriales</taxon>
        <taxon>Sphingobacteriaceae</taxon>
        <taxon>Pseudopedobacter</taxon>
    </lineage>
</organism>
<dbReference type="EMBL" id="JBHUDG010000005">
    <property type="protein sequence ID" value="MFD1629564.1"/>
    <property type="molecule type" value="Genomic_DNA"/>
</dbReference>
<feature type="domain" description="RecF/RecN/SMC N-terminal" evidence="1">
    <location>
        <begin position="5"/>
        <end position="627"/>
    </location>
</feature>
<gene>
    <name evidence="2" type="ORF">ACFSAH_06735</name>
</gene>
<dbReference type="InterPro" id="IPR027417">
    <property type="entry name" value="P-loop_NTPase"/>
</dbReference>
<reference evidence="3" key="1">
    <citation type="journal article" date="2019" name="Int. J. Syst. Evol. Microbiol.">
        <title>The Global Catalogue of Microorganisms (GCM) 10K type strain sequencing project: providing services to taxonomists for standard genome sequencing and annotation.</title>
        <authorList>
            <consortium name="The Broad Institute Genomics Platform"/>
            <consortium name="The Broad Institute Genome Sequencing Center for Infectious Disease"/>
            <person name="Wu L."/>
            <person name="Ma J."/>
        </authorList>
    </citation>
    <scope>NUCLEOTIDE SEQUENCE [LARGE SCALE GENOMIC DNA]</scope>
    <source>
        <strain evidence="3">CCUG 53762</strain>
    </source>
</reference>
<dbReference type="PANTHER" id="PTHR32114:SF2">
    <property type="entry name" value="ABC TRANSPORTER ABCH.3"/>
    <property type="match status" value="1"/>
</dbReference>
<dbReference type="PANTHER" id="PTHR32114">
    <property type="entry name" value="ABC TRANSPORTER ABCH.3"/>
    <property type="match status" value="1"/>
</dbReference>
<keyword evidence="3" id="KW-1185">Reference proteome</keyword>
<proteinExistence type="predicted"/>
<comment type="caution">
    <text evidence="2">The sequence shown here is derived from an EMBL/GenBank/DDBJ whole genome shotgun (WGS) entry which is preliminary data.</text>
</comment>